<protein>
    <submittedName>
        <fullName evidence="1">Uncharacterized protein</fullName>
    </submittedName>
</protein>
<dbReference type="RefSeq" id="WP_218821899.1">
    <property type="nucleotide sequence ID" value="NZ_NIPW01000008.1"/>
</dbReference>
<gene>
    <name evidence="1" type="ORF">CDV49_05325</name>
</gene>
<dbReference type="Proteomes" id="UP000196878">
    <property type="component" value="Unassembled WGS sequence"/>
</dbReference>
<evidence type="ECO:0000313" key="2">
    <source>
        <dbReference type="Proteomes" id="UP000196878"/>
    </source>
</evidence>
<dbReference type="AlphaFoldDB" id="A0A212ADP1"/>
<organism evidence="1 2">
    <name type="scientific">Haematobacter genomosp. 1</name>
    <dbReference type="NCBI Taxonomy" id="366618"/>
    <lineage>
        <taxon>Bacteria</taxon>
        <taxon>Pseudomonadati</taxon>
        <taxon>Pseudomonadota</taxon>
        <taxon>Alphaproteobacteria</taxon>
        <taxon>Rhodobacterales</taxon>
        <taxon>Paracoccaceae</taxon>
        <taxon>Haematobacter</taxon>
    </lineage>
</organism>
<comment type="caution">
    <text evidence="1">The sequence shown here is derived from an EMBL/GenBank/DDBJ whole genome shotgun (WGS) entry which is preliminary data.</text>
</comment>
<feature type="non-terminal residue" evidence="1">
    <location>
        <position position="83"/>
    </location>
</feature>
<dbReference type="EMBL" id="NIPW01000008">
    <property type="protein sequence ID" value="OWJ79314.1"/>
    <property type="molecule type" value="Genomic_DNA"/>
</dbReference>
<sequence>MIPRGEHGVNDHGIARRRADQCGWDIRPERRLDKIEEFSTMPVGPKTAIAAVAAIGAGQTTVALWQRSSLNCRRVWRRLILVS</sequence>
<evidence type="ECO:0000313" key="1">
    <source>
        <dbReference type="EMBL" id="OWJ79314.1"/>
    </source>
</evidence>
<accession>A0A212ADP1</accession>
<proteinExistence type="predicted"/>
<keyword evidence="2" id="KW-1185">Reference proteome</keyword>
<name>A0A212ADP1_9RHOB</name>
<reference evidence="1 2" key="1">
    <citation type="submission" date="2016-12" db="EMBL/GenBank/DDBJ databases">
        <title>Comparison of Traditional DNA-DNA Hybridization with In Silico Genomic Analysis.</title>
        <authorList>
            <person name="Nicholson A.C."/>
            <person name="Humrighouse B.W."/>
            <person name="Graziano J."/>
            <person name="Lasker B."/>
            <person name="Whitney A.M."/>
            <person name="Mcquiston J.R."/>
        </authorList>
    </citation>
    <scope>NUCLEOTIDE SEQUENCE [LARGE SCALE GENOMIC DNA]</scope>
    <source>
        <strain evidence="1 2">H2240</strain>
    </source>
</reference>